<protein>
    <submittedName>
        <fullName evidence="1">Uncharacterized protein</fullName>
    </submittedName>
</protein>
<reference evidence="1 2" key="1">
    <citation type="journal article" date="2020" name="Phytopathology">
        <title>Genome Sequence Resources of Colletotrichum truncatum, C. plurivorum, C. musicola, and C. sojae: Four Species Pathogenic to Soybean (Glycine max).</title>
        <authorList>
            <person name="Rogerio F."/>
            <person name="Boufleur T.R."/>
            <person name="Ciampi-Guillardi M."/>
            <person name="Sukno S.A."/>
            <person name="Thon M.R."/>
            <person name="Massola Junior N.S."/>
            <person name="Baroncelli R."/>
        </authorList>
    </citation>
    <scope>NUCLEOTIDE SEQUENCE [LARGE SCALE GENOMIC DNA]</scope>
    <source>
        <strain evidence="1 2">CMES1059</strain>
    </source>
</reference>
<sequence length="226" mass="23577">MSAQDYYGGSRQNTHTPKRSSQYLSTPLVDQAGYYPELDRPRSSSSNRASRSPYGNGYSHTRSRSTGPPGSDAKLGTGQEGERGFLSTVGGGAAGGYAGKKFLGGKLGAVAGALGGAVVANKLEHRLSGSHHGSSSHHSHHGHHHHHHGPPPPPPPPHHFGHHHGPPPPPYGHHHHGGPPHHGSHHSSGGFGGLVGSLMGRGKHHGGHHGHHEHHGHHGHHGGPGW</sequence>
<dbReference type="Proteomes" id="UP000805649">
    <property type="component" value="Unassembled WGS sequence"/>
</dbReference>
<evidence type="ECO:0000313" key="2">
    <source>
        <dbReference type="Proteomes" id="UP000805649"/>
    </source>
</evidence>
<evidence type="ECO:0000313" key="1">
    <source>
        <dbReference type="EMBL" id="KAL0944995.1"/>
    </source>
</evidence>
<dbReference type="EMBL" id="VUJX02000001">
    <property type="protein sequence ID" value="KAL0944995.1"/>
    <property type="molecule type" value="Genomic_DNA"/>
</dbReference>
<organism evidence="1 2">
    <name type="scientific">Colletotrichum truncatum</name>
    <name type="common">Anthracnose fungus</name>
    <name type="synonym">Colletotrichum capsici</name>
    <dbReference type="NCBI Taxonomy" id="5467"/>
    <lineage>
        <taxon>Eukaryota</taxon>
        <taxon>Fungi</taxon>
        <taxon>Dikarya</taxon>
        <taxon>Ascomycota</taxon>
        <taxon>Pezizomycotina</taxon>
        <taxon>Sordariomycetes</taxon>
        <taxon>Hypocreomycetidae</taxon>
        <taxon>Glomerellales</taxon>
        <taxon>Glomerellaceae</taxon>
        <taxon>Colletotrichum</taxon>
        <taxon>Colletotrichum truncatum species complex</taxon>
    </lineage>
</organism>
<accession>A0ACC3ZLK4</accession>
<name>A0ACC3ZLK4_COLTU</name>
<comment type="caution">
    <text evidence="1">The sequence shown here is derived from an EMBL/GenBank/DDBJ whole genome shotgun (WGS) entry which is preliminary data.</text>
</comment>
<gene>
    <name evidence="1" type="ORF">CTRU02_202882</name>
</gene>
<proteinExistence type="predicted"/>
<keyword evidence="2" id="KW-1185">Reference proteome</keyword>